<dbReference type="InterPro" id="IPR001024">
    <property type="entry name" value="PLAT/LH2_dom"/>
</dbReference>
<comment type="similarity">
    <text evidence="2">Belongs to the polycystin family.</text>
</comment>
<dbReference type="PANTHER" id="PTHR10877">
    <property type="entry name" value="POLYCYSTIN FAMILY MEMBER"/>
    <property type="match status" value="1"/>
</dbReference>
<feature type="domain" description="F5/8 type C" evidence="12">
    <location>
        <begin position="1"/>
        <end position="66"/>
    </location>
</feature>
<name>A0AAU9W4G7_9CNID</name>
<comment type="subcellular location">
    <subcellularLocation>
        <location evidence="1">Membrane</location>
        <topology evidence="1">Multi-pass membrane protein</topology>
    </subcellularLocation>
</comment>
<dbReference type="Gene3D" id="2.60.120.260">
    <property type="entry name" value="Galactose-binding domain-like"/>
    <property type="match status" value="1"/>
</dbReference>
<reference evidence="14 15" key="1">
    <citation type="submission" date="2022-05" db="EMBL/GenBank/DDBJ databases">
        <authorList>
            <consortium name="Genoscope - CEA"/>
            <person name="William W."/>
        </authorList>
    </citation>
    <scope>NUCLEOTIDE SEQUENCE [LARGE SCALE GENOMIC DNA]</scope>
</reference>
<comment type="caution">
    <text evidence="14">The sequence shown here is derived from an EMBL/GenBank/DDBJ whole genome shotgun (WGS) entry which is preliminary data.</text>
</comment>
<dbReference type="Pfam" id="PF08016">
    <property type="entry name" value="PKD_channel"/>
    <property type="match status" value="1"/>
</dbReference>
<evidence type="ECO:0000256" key="5">
    <source>
        <dbReference type="ARBA" id="ARBA00022989"/>
    </source>
</evidence>
<feature type="transmembrane region" description="Helical" evidence="11">
    <location>
        <begin position="1966"/>
        <end position="1988"/>
    </location>
</feature>
<dbReference type="SUPFAM" id="SSF49785">
    <property type="entry name" value="Galactose-binding domain-like"/>
    <property type="match status" value="1"/>
</dbReference>
<sequence length="2217" mass="253471">MLMYSTGKEYLSFKETSGEVKNFTGNNDIFTQRYNYVPLPVITGLVMVIPLGWNNNIGLRMQIYGCAPGYYFLVKLKIFELFAFNELECSDNSRELYQYWSAKSTNEYFFVVVLLYRLSARSFKPLVSAELEIHCIKEASSFVSTTLEKKVSSERIEIYYPGNSSCYSPDVEIHVVNKKSLTRKVFTTSRPKLLAVISRCDTRPMRLSSSLWEMSLVCDENRNLAFQNISLKERFVFNPRKICGYCNTPYSIIIRYSARLNDPSGRRIEAFNLLKVELPELLAEIKGQQEASRGVSGEVILNASQSHDPDSLAYGVLSFNWFCSYKMDNMSLNESCGNGKMTSNGSILVVYVNRLKSMQSYHFKVLISKGNRKKEATHMLKVHPAVNFTFRCITNCGEKVIQSKPLKLKPICEGKLCNLIRNIKWHVYIFHSTNHSRRWKNLQAFTCISPRQLKTFSEKGFSLRNISDEIRNPRIKIKATIGIQIKHDLIHEDYEKEFVVNSLPDEKKEGGGCSVTPDDGFAVETLFNITCVGWNDEDKPLKYEYHYNTSAGIVINYPKAINNMLSTHLPAGDRAKDFELLVGIIVMDKLGDKRTSKIRVKVRDQDSVMETLHKIANGSKNKFIDLANKSEYKKACEVAISVLSIVEQRRHSNDSKVSYILFISKALKDNTINALKGARIHDMDIFTKVTTVLAMVTDERDEISQDKQGVALELLENATNFLSSLLANKSEDADARTVAEISSKVLLGLGNILRISSEDARIYVLGSAIGKHWYNVDKTKGRAIAMKALKVAWKLRNLLLVTESAVEPVVVDSRFLSMVLFVQDKSNAIVEIDKIKFKLPNYKEALNAQGVNGADLTCKVVLFKINPYTWHTSAARVKSWVIDVVLQPEKKKNLSFSNLKKPVQLYIPHNTNNGSKGDVLSKTVHYFVKPSFEINDSKFIQYHEVNIPHKRDVVYVKLKPENLFPVSLRVYVSFYDYPTPTKHTFSVAIPCKLGEPKCGKDSYIFSFNASDTGHTGIHYIGIHYYENNSHTDMPLHKRARRSVDPKTGLRSYCKDGGRRKKRSCVGTKDPPPAPTPVPTILRPEYNASTDLNYTLVVSVGSCFYWSEGKEYWTDEGCKIAPEVVSGNIYCQCNHLSSFGGAFFVEPNRIEFHKVFGEFRDLRKNFVVLVTVCSMLLIYFIGLVFTRRADRQDTQKIIPNVYLPVGDEEGPHHYHISIQTGMWIGNGTTASVGMIIYGEDSYSDTIVLNDSSLQKSFFSRGSINTFTVSLPRRLGSLYKVKVWHDNSGESPGWFLQDLVITELETEEKWYFLAKRWLAVEKGKGEIELELKTSKKKEISSFKNLFHFRASKQLADGHLWISVFAKPPQSPFTRTQRLSCCMSVVFLAMVTNAMFYDFGQRPRDTFQIGPLTMSWTQVKIGIQSALIALPVNVFILTVFRNVKTKTTLKDHRELEEENSPKGLPHVFIYVAWVLCSLAIPSSAFFTVLYSLQWGANISNEWLTSVLISFLQDVFILQPVQIAIISSLLSIIIRKPLKHDPVRGLPHRKNPCQEDTMVLPPEKDVLETSRKFWIKLRKMFRSVREISFFLIFVILLFVVCYGNRDVSRYHLRRSVGDIFNKSGEGIRNTTAFWNWTREKLVPGLFLSKWYNGKQVKLGEGFISSGYPFLVGMPRLRQIRVKSESCLTDDYIKVKRCLSHYSSHSEDKTTYNLRDWTPIYNISEFEASFDEVCPKPWRYRTANALEALPFNGFYASYDGGGYVADLGYNAESALRVIDDLENNDWIDLRTIAVFVEFTVYEPSSTLFSAAKYLLERYPTGSSIMNTRIDTLKIFYPADPGFRSIYLACYFLLIVFLLGLLLMEILKLFNQGWRYVTHFWNLIDALQVIAAAAAMASFFFKAKYTSDFLKRVKKNPFATSSSDYIVLWCDVETWLLSLVVFIVTVKFLRLLKFNNHICHFTYTVKSALKHLFSYSMVFTATILAYTQLGTLLFGSNVSTYSNLARSLVMLLERLLGDNMYTNELKAANQIMAQLFTVAYSLSIAMILMNMFLSILHSSYREIRLLKQGRFPDVELARFAAHYFMDKVKILWHDTKHSLKETKLRKLRFNRRKADVFGILKRDSKINRKAEEYICLSSENVRFEEVVLEEMIDIDSVDEYNSLKDVRKTILQIGGNFFLTQNEWSSSSINEEDDDREDASSSKGDWSDGMESSFSNTSDMDLV</sequence>
<evidence type="ECO:0000256" key="4">
    <source>
        <dbReference type="ARBA" id="ARBA00022729"/>
    </source>
</evidence>
<dbReference type="GO" id="GO:0005509">
    <property type="term" value="F:calcium ion binding"/>
    <property type="evidence" value="ECO:0007669"/>
    <property type="project" value="InterPro"/>
</dbReference>
<evidence type="ECO:0000256" key="8">
    <source>
        <dbReference type="PIRSR" id="PIRSR603915-2"/>
    </source>
</evidence>
<feature type="transmembrane region" description="Helical" evidence="11">
    <location>
        <begin position="1464"/>
        <end position="1487"/>
    </location>
</feature>
<dbReference type="Pfam" id="PF01825">
    <property type="entry name" value="GPS"/>
    <property type="match status" value="1"/>
</dbReference>
<evidence type="ECO:0000256" key="9">
    <source>
        <dbReference type="PROSITE-ProRule" id="PRU00152"/>
    </source>
</evidence>
<keyword evidence="7" id="KW-0325">Glycoprotein</keyword>
<dbReference type="InterPro" id="IPR013122">
    <property type="entry name" value="PKD1_2_channel"/>
</dbReference>
<dbReference type="GO" id="GO:0016020">
    <property type="term" value="C:membrane"/>
    <property type="evidence" value="ECO:0007669"/>
    <property type="project" value="UniProtKB-SubCell"/>
</dbReference>
<dbReference type="Gene3D" id="1.10.287.70">
    <property type="match status" value="1"/>
</dbReference>
<evidence type="ECO:0000256" key="3">
    <source>
        <dbReference type="ARBA" id="ARBA00022692"/>
    </source>
</evidence>
<evidence type="ECO:0000256" key="6">
    <source>
        <dbReference type="ARBA" id="ARBA00023136"/>
    </source>
</evidence>
<evidence type="ECO:0000313" key="15">
    <source>
        <dbReference type="Proteomes" id="UP001159428"/>
    </source>
</evidence>
<dbReference type="PROSITE" id="PS50095">
    <property type="entry name" value="PLAT"/>
    <property type="match status" value="1"/>
</dbReference>
<dbReference type="InterPro" id="IPR000203">
    <property type="entry name" value="GPS"/>
</dbReference>
<dbReference type="EMBL" id="CALNXJ010000007">
    <property type="protein sequence ID" value="CAH3043721.1"/>
    <property type="molecule type" value="Genomic_DNA"/>
</dbReference>
<organism evidence="14 15">
    <name type="scientific">Pocillopora meandrina</name>
    <dbReference type="NCBI Taxonomy" id="46732"/>
    <lineage>
        <taxon>Eukaryota</taxon>
        <taxon>Metazoa</taxon>
        <taxon>Cnidaria</taxon>
        <taxon>Anthozoa</taxon>
        <taxon>Hexacorallia</taxon>
        <taxon>Scleractinia</taxon>
        <taxon>Astrocoeniina</taxon>
        <taxon>Pocilloporidae</taxon>
        <taxon>Pocillopora</taxon>
    </lineage>
</organism>
<feature type="transmembrane region" description="Helical" evidence="11">
    <location>
        <begin position="1165"/>
        <end position="1185"/>
    </location>
</feature>
<dbReference type="SUPFAM" id="SSF49723">
    <property type="entry name" value="Lipase/lipooxygenase domain (PLAT/LH2 domain)"/>
    <property type="match status" value="1"/>
</dbReference>
<dbReference type="InterPro" id="IPR002859">
    <property type="entry name" value="PKD/REJ-like"/>
</dbReference>
<comment type="caution">
    <text evidence="9">Lacks conserved residue(s) required for the propagation of feature annotation.</text>
</comment>
<evidence type="ECO:0000256" key="7">
    <source>
        <dbReference type="ARBA" id="ARBA00023180"/>
    </source>
</evidence>
<feature type="region of interest" description="Disordered" evidence="10">
    <location>
        <begin position="2179"/>
        <end position="2217"/>
    </location>
</feature>
<keyword evidence="5 11" id="KW-1133">Transmembrane helix</keyword>
<dbReference type="Pfam" id="PF20519">
    <property type="entry name" value="Polycystin_dom"/>
    <property type="match status" value="1"/>
</dbReference>
<dbReference type="InterPro" id="IPR003915">
    <property type="entry name" value="PKD_2"/>
</dbReference>
<feature type="domain" description="PLAT" evidence="13">
    <location>
        <begin position="1211"/>
        <end position="1330"/>
    </location>
</feature>
<feature type="transmembrane region" description="Helical" evidence="11">
    <location>
        <begin position="1376"/>
        <end position="1394"/>
    </location>
</feature>
<evidence type="ECO:0000256" key="10">
    <source>
        <dbReference type="SAM" id="MobiDB-lite"/>
    </source>
</evidence>
<evidence type="ECO:0000256" key="2">
    <source>
        <dbReference type="ARBA" id="ARBA00007200"/>
    </source>
</evidence>
<dbReference type="Pfam" id="PF01477">
    <property type="entry name" value="PLAT"/>
    <property type="match status" value="1"/>
</dbReference>
<feature type="transmembrane region" description="Helical" evidence="11">
    <location>
        <begin position="1873"/>
        <end position="1895"/>
    </location>
</feature>
<feature type="region of interest" description="Disordered" evidence="10">
    <location>
        <begin position="1055"/>
        <end position="1079"/>
    </location>
</feature>
<dbReference type="PRINTS" id="PR01433">
    <property type="entry name" value="POLYCYSTIN2"/>
</dbReference>
<dbReference type="Gene3D" id="2.60.220.50">
    <property type="match status" value="1"/>
</dbReference>
<dbReference type="InterPro" id="IPR000421">
    <property type="entry name" value="FA58C"/>
</dbReference>
<evidence type="ECO:0000259" key="12">
    <source>
        <dbReference type="PROSITE" id="PS50022"/>
    </source>
</evidence>
<keyword evidence="15" id="KW-1185">Reference proteome</keyword>
<dbReference type="Pfam" id="PF02010">
    <property type="entry name" value="REJ"/>
    <property type="match status" value="1"/>
</dbReference>
<dbReference type="SMART" id="SM00308">
    <property type="entry name" value="LH2"/>
    <property type="match status" value="1"/>
</dbReference>
<dbReference type="GO" id="GO:0050982">
    <property type="term" value="P:detection of mechanical stimulus"/>
    <property type="evidence" value="ECO:0007669"/>
    <property type="project" value="TreeGrafter"/>
</dbReference>
<evidence type="ECO:0000313" key="14">
    <source>
        <dbReference type="EMBL" id="CAH3043721.1"/>
    </source>
</evidence>
<dbReference type="InterPro" id="IPR046338">
    <property type="entry name" value="GAIN_dom_sf"/>
</dbReference>
<evidence type="ECO:0000256" key="11">
    <source>
        <dbReference type="SAM" id="Phobius"/>
    </source>
</evidence>
<feature type="transmembrane region" description="Helical" evidence="11">
    <location>
        <begin position="1840"/>
        <end position="1861"/>
    </location>
</feature>
<dbReference type="Gene3D" id="2.60.60.20">
    <property type="entry name" value="PLAT/LH2 domain"/>
    <property type="match status" value="1"/>
</dbReference>
<evidence type="ECO:0000259" key="13">
    <source>
        <dbReference type="PROSITE" id="PS50095"/>
    </source>
</evidence>
<gene>
    <name evidence="14" type="ORF">PMEA_00031695</name>
</gene>
<dbReference type="PANTHER" id="PTHR10877:SF150">
    <property type="entry name" value="REJ DOMAIN-CONTAINING PROTEIN"/>
    <property type="match status" value="1"/>
</dbReference>
<keyword evidence="6 11" id="KW-0472">Membrane</keyword>
<dbReference type="Proteomes" id="UP001159428">
    <property type="component" value="Unassembled WGS sequence"/>
</dbReference>
<feature type="transmembrane region" description="Helical" evidence="11">
    <location>
        <begin position="1507"/>
        <end position="1530"/>
    </location>
</feature>
<accession>A0AAU9W4G7</accession>
<dbReference type="InterPro" id="IPR051223">
    <property type="entry name" value="Polycystin"/>
</dbReference>
<feature type="transmembrane region" description="Helical" evidence="11">
    <location>
        <begin position="1928"/>
        <end position="1946"/>
    </location>
</feature>
<dbReference type="InterPro" id="IPR046791">
    <property type="entry name" value="Polycystin_dom"/>
</dbReference>
<proteinExistence type="inferred from homology"/>
<feature type="disulfide bond" evidence="8">
    <location>
        <begin position="1682"/>
        <end position="1693"/>
    </location>
</feature>
<evidence type="ECO:0000256" key="1">
    <source>
        <dbReference type="ARBA" id="ARBA00004141"/>
    </source>
</evidence>
<dbReference type="PROSITE" id="PS50022">
    <property type="entry name" value="FA58C_3"/>
    <property type="match status" value="1"/>
</dbReference>
<feature type="transmembrane region" description="Helical" evidence="11">
    <location>
        <begin position="2025"/>
        <end position="2050"/>
    </location>
</feature>
<keyword evidence="4" id="KW-0732">Signal</keyword>
<dbReference type="SMART" id="SM00303">
    <property type="entry name" value="GPS"/>
    <property type="match status" value="1"/>
</dbReference>
<dbReference type="InterPro" id="IPR008979">
    <property type="entry name" value="Galactose-bd-like_sf"/>
</dbReference>
<feature type="transmembrane region" description="Helical" evidence="11">
    <location>
        <begin position="1583"/>
        <end position="1601"/>
    </location>
</feature>
<dbReference type="InterPro" id="IPR036392">
    <property type="entry name" value="PLAT/LH2_dom_sf"/>
</dbReference>
<keyword evidence="3 11" id="KW-0812">Transmembrane</keyword>
<feature type="transmembrane region" description="Helical" evidence="11">
    <location>
        <begin position="1418"/>
        <end position="1437"/>
    </location>
</feature>
<feature type="compositionally biased region" description="Polar residues" evidence="10">
    <location>
        <begin position="2204"/>
        <end position="2217"/>
    </location>
</feature>
<protein>
    <recommendedName>
        <fullName evidence="16">Polycystic kidney disease protein 1-like 2</fullName>
    </recommendedName>
</protein>
<dbReference type="GO" id="GO:0005262">
    <property type="term" value="F:calcium channel activity"/>
    <property type="evidence" value="ECO:0007669"/>
    <property type="project" value="TreeGrafter"/>
</dbReference>
<evidence type="ECO:0008006" key="16">
    <source>
        <dbReference type="Google" id="ProtNLM"/>
    </source>
</evidence>